<dbReference type="InterPro" id="IPR036390">
    <property type="entry name" value="WH_DNA-bd_sf"/>
</dbReference>
<sequence length="187" mass="20709">MIKPQDCLILLKLLANPQKNWTQRCLAGELCISLSEINAGLKRLEEAGLIRKDNLSLLNSTQFIPILPAAEEFLITAVKYLFPAKLGSFIQGMPTAVAAPIFEGKIALGNDPIPVWPDVYGNKKGVALEPIHPSVTKSLHKAPDEKFYELLVLVDAIRAGRARERNIAKELLLERIRGGNNEFSQTR</sequence>
<dbReference type="OrthoDB" id="194359at2"/>
<accession>A0A378JIK3</accession>
<dbReference type="SUPFAM" id="SSF46785">
    <property type="entry name" value="Winged helix' DNA-binding domain"/>
    <property type="match status" value="1"/>
</dbReference>
<dbReference type="Proteomes" id="UP000254794">
    <property type="component" value="Unassembled WGS sequence"/>
</dbReference>
<gene>
    <name evidence="1" type="ORF">NCTC13316_01063</name>
</gene>
<dbReference type="RefSeq" id="WP_115330640.1">
    <property type="nucleotide sequence ID" value="NZ_CAAAHP010000001.1"/>
</dbReference>
<evidence type="ECO:0000313" key="1">
    <source>
        <dbReference type="EMBL" id="STX50974.1"/>
    </source>
</evidence>
<reference evidence="1 2" key="1">
    <citation type="submission" date="2018-06" db="EMBL/GenBank/DDBJ databases">
        <authorList>
            <consortium name="Pathogen Informatics"/>
            <person name="Doyle S."/>
        </authorList>
    </citation>
    <scope>NUCLEOTIDE SEQUENCE [LARGE SCALE GENOMIC DNA]</scope>
    <source>
        <strain evidence="1 2">NCTC13316</strain>
    </source>
</reference>
<name>A0A378JIK3_9GAMM</name>
<evidence type="ECO:0000313" key="2">
    <source>
        <dbReference type="Proteomes" id="UP000254794"/>
    </source>
</evidence>
<keyword evidence="2" id="KW-1185">Reference proteome</keyword>
<dbReference type="AlphaFoldDB" id="A0A378JIK3"/>
<organism evidence="1 2">
    <name type="scientific">Legionella busanensis</name>
    <dbReference type="NCBI Taxonomy" id="190655"/>
    <lineage>
        <taxon>Bacteria</taxon>
        <taxon>Pseudomonadati</taxon>
        <taxon>Pseudomonadota</taxon>
        <taxon>Gammaproteobacteria</taxon>
        <taxon>Legionellales</taxon>
        <taxon>Legionellaceae</taxon>
        <taxon>Legionella</taxon>
    </lineage>
</organism>
<protein>
    <submittedName>
        <fullName evidence="1">Uncharacterized protein</fullName>
    </submittedName>
</protein>
<proteinExistence type="predicted"/>
<dbReference type="EMBL" id="UGOD01000001">
    <property type="protein sequence ID" value="STX50974.1"/>
    <property type="molecule type" value="Genomic_DNA"/>
</dbReference>